<reference evidence="1 2" key="2">
    <citation type="submission" date="2023-11" db="EMBL/GenBank/DDBJ databases">
        <authorList>
            <person name="Lara A.C."/>
            <person name="Chronakova A."/>
        </authorList>
    </citation>
    <scope>NUCLEOTIDE SEQUENCE [LARGE SCALE GENOMIC DNA]</scope>
    <source>
        <strain evidence="1 2">BCCO 10_0061</strain>
    </source>
</reference>
<accession>A0ABU4UUH9</accession>
<comment type="caution">
    <text evidence="1">The sequence shown here is derived from an EMBL/GenBank/DDBJ whole genome shotgun (WGS) entry which is preliminary data.</text>
</comment>
<dbReference type="Proteomes" id="UP001285352">
    <property type="component" value="Unassembled WGS sequence"/>
</dbReference>
<evidence type="ECO:0000313" key="2">
    <source>
        <dbReference type="Proteomes" id="UP001285352"/>
    </source>
</evidence>
<keyword evidence="2" id="KW-1185">Reference proteome</keyword>
<name>A0ABU4UUH9_9PSEU</name>
<evidence type="ECO:0000313" key="1">
    <source>
        <dbReference type="EMBL" id="MDX8143159.1"/>
    </source>
</evidence>
<reference evidence="1 2" key="1">
    <citation type="submission" date="2023-11" db="EMBL/GenBank/DDBJ databases">
        <title>Lentzea sokolovensis, sp. nov., Lentzea kristufkii, sp. nov., and Lentzea miocenensis, sp. nov., rare actinobacteria from Sokolov Coal Basin, Miocene lacustrine sediment, Czech Republic.</title>
        <authorList>
            <person name="Lara A."/>
            <person name="Kotroba L."/>
            <person name="Nouioui I."/>
            <person name="Neumann-Schaal M."/>
            <person name="Mast Y."/>
            <person name="Chronakova A."/>
        </authorList>
    </citation>
    <scope>NUCLEOTIDE SEQUENCE [LARGE SCALE GENOMIC DNA]</scope>
    <source>
        <strain evidence="1 2">BCCO 10_0061</strain>
    </source>
</reference>
<dbReference type="RefSeq" id="WP_256335082.1">
    <property type="nucleotide sequence ID" value="NZ_JAXAVU010000007.1"/>
</dbReference>
<protein>
    <submittedName>
        <fullName evidence="1">Uncharacterized protein</fullName>
    </submittedName>
</protein>
<gene>
    <name evidence="1" type="ORF">SK854_13610</name>
</gene>
<sequence length="42" mass="4283">MAAAARLLVLSIVLKLLNGAGLAATLVVQPRSDQLSSLPPTL</sequence>
<proteinExistence type="predicted"/>
<dbReference type="EMBL" id="JAXAVU010000007">
    <property type="protein sequence ID" value="MDX8143159.1"/>
    <property type="molecule type" value="Genomic_DNA"/>
</dbReference>
<organism evidence="1 2">
    <name type="scientific">Lentzea sokolovensis</name>
    <dbReference type="NCBI Taxonomy" id="3095429"/>
    <lineage>
        <taxon>Bacteria</taxon>
        <taxon>Bacillati</taxon>
        <taxon>Actinomycetota</taxon>
        <taxon>Actinomycetes</taxon>
        <taxon>Pseudonocardiales</taxon>
        <taxon>Pseudonocardiaceae</taxon>
        <taxon>Lentzea</taxon>
    </lineage>
</organism>